<gene>
    <name evidence="1" type="ORF">C5695_10285</name>
</gene>
<accession>A0AAD0ML23</accession>
<sequence>MDKYYYKVEKTSNLHRDLEYGFFIKGQFMQDRNEEISSLVGIEDLASKAAYDFHGGLLINEAYSDEIDDKHFIKKEQELDGHIFKQFKKSSNYFKKWDKFIKENNLTHAIRMQSLNFLVFVYDLTGAIEFITYNDTFYLESKTEQENKSLIPITERELLEMKLEMAKGKEAS</sequence>
<dbReference type="RefSeq" id="WP_117730639.1">
    <property type="nucleotide sequence ID" value="NZ_CP027116.1"/>
</dbReference>
<evidence type="ECO:0000313" key="1">
    <source>
        <dbReference type="EMBL" id="AVM24207.1"/>
    </source>
</evidence>
<organism evidence="1 2">
    <name type="scientific">Bacillus pumilus</name>
    <name type="common">Bacillus mesentericus</name>
    <dbReference type="NCBI Taxonomy" id="1408"/>
    <lineage>
        <taxon>Bacteria</taxon>
        <taxon>Bacillati</taxon>
        <taxon>Bacillota</taxon>
        <taxon>Bacilli</taxon>
        <taxon>Bacillales</taxon>
        <taxon>Bacillaceae</taxon>
        <taxon>Bacillus</taxon>
    </lineage>
</organism>
<protein>
    <submittedName>
        <fullName evidence="1">Uncharacterized protein</fullName>
    </submittedName>
</protein>
<name>A0AAD0ML23_BACPU</name>
<dbReference type="AlphaFoldDB" id="A0AAD0ML23"/>
<evidence type="ECO:0000313" key="2">
    <source>
        <dbReference type="Proteomes" id="UP000264960"/>
    </source>
</evidence>
<reference evidence="1 2" key="1">
    <citation type="submission" date="2018-02" db="EMBL/GenBank/DDBJ databases">
        <title>The complete genome of two Bacillus pumilus strains from Cuatro Cienegas, Coahuila, Mexico.</title>
        <authorList>
            <person name="Zarza E."/>
            <person name="Alcaraz L.D."/>
            <person name="Aguilar-Salinas B."/>
            <person name="Islas A."/>
            <person name="Olmedo-Alvarez G."/>
        </authorList>
    </citation>
    <scope>NUCLEOTIDE SEQUENCE [LARGE SCALE GENOMIC DNA]</scope>
    <source>
        <strain evidence="1 2">145</strain>
    </source>
</reference>
<dbReference type="EMBL" id="CP027116">
    <property type="protein sequence ID" value="AVM24207.1"/>
    <property type="molecule type" value="Genomic_DNA"/>
</dbReference>
<proteinExistence type="predicted"/>
<dbReference type="Proteomes" id="UP000264960">
    <property type="component" value="Chromosome"/>
</dbReference>